<protein>
    <submittedName>
        <fullName evidence="1">DUF4913 domain-containing protein</fullName>
    </submittedName>
</protein>
<gene>
    <name evidence="1" type="ORF">IT779_01430</name>
</gene>
<evidence type="ECO:0000313" key="2">
    <source>
        <dbReference type="Proteomes" id="UP000655751"/>
    </source>
</evidence>
<reference evidence="1" key="1">
    <citation type="submission" date="2020-11" db="EMBL/GenBank/DDBJ databases">
        <title>Nocardia NEAU-351.nov., a novel actinomycete isolated from the cow dung.</title>
        <authorList>
            <person name="Zhang X."/>
        </authorList>
    </citation>
    <scope>NUCLEOTIDE SEQUENCE</scope>
    <source>
        <strain evidence="1">NEAU-351</strain>
    </source>
</reference>
<accession>A0A931I6E4</accession>
<organism evidence="1 2">
    <name type="scientific">Nocardia bovistercoris</name>
    <dbReference type="NCBI Taxonomy" id="2785916"/>
    <lineage>
        <taxon>Bacteria</taxon>
        <taxon>Bacillati</taxon>
        <taxon>Actinomycetota</taxon>
        <taxon>Actinomycetes</taxon>
        <taxon>Mycobacteriales</taxon>
        <taxon>Nocardiaceae</taxon>
        <taxon>Nocardia</taxon>
    </lineage>
</organism>
<evidence type="ECO:0000313" key="1">
    <source>
        <dbReference type="EMBL" id="MBH0774946.1"/>
    </source>
</evidence>
<dbReference type="EMBL" id="JADMLG010000001">
    <property type="protein sequence ID" value="MBH0774946.1"/>
    <property type="molecule type" value="Genomic_DNA"/>
</dbReference>
<name>A0A931I6E4_9NOCA</name>
<dbReference type="InterPro" id="IPR032584">
    <property type="entry name" value="DUF4913"/>
</dbReference>
<dbReference type="Proteomes" id="UP000655751">
    <property type="component" value="Unassembled WGS sequence"/>
</dbReference>
<dbReference type="AlphaFoldDB" id="A0A931I6E4"/>
<proteinExistence type="predicted"/>
<keyword evidence="2" id="KW-1185">Reference proteome</keyword>
<sequence length="128" mass="14900">MAEGGPDWFYSTVVEFVEEYLTKIYRRQVVDVSGIVWCPQWWRHPEAFVRLEALWRAWEYWRTNASVGLSTWFLEHADPQMAKLFDTSGPFKYCDVRSGHQSNPSPLPITSELEGMFTEPPGLGEVIR</sequence>
<comment type="caution">
    <text evidence="1">The sequence shown here is derived from an EMBL/GenBank/DDBJ whole genome shotgun (WGS) entry which is preliminary data.</text>
</comment>
<dbReference type="Pfam" id="PF16259">
    <property type="entry name" value="DUF4913"/>
    <property type="match status" value="1"/>
</dbReference>